<dbReference type="InterPro" id="IPR029058">
    <property type="entry name" value="AB_hydrolase_fold"/>
</dbReference>
<keyword evidence="2" id="KW-1185">Reference proteome</keyword>
<evidence type="ECO:0000313" key="1">
    <source>
        <dbReference type="EMBL" id="MFD2257334.1"/>
    </source>
</evidence>
<dbReference type="SUPFAM" id="SSF53474">
    <property type="entry name" value="alpha/beta-Hydrolases"/>
    <property type="match status" value="1"/>
</dbReference>
<dbReference type="InterPro" id="IPR000801">
    <property type="entry name" value="Esterase-like"/>
</dbReference>
<comment type="caution">
    <text evidence="1">The sequence shown here is derived from an EMBL/GenBank/DDBJ whole genome shotgun (WGS) entry which is preliminary data.</text>
</comment>
<dbReference type="RefSeq" id="WP_386820620.1">
    <property type="nucleotide sequence ID" value="NZ_JBHUIT010000026.1"/>
</dbReference>
<sequence>MTSGKSYFRTTETGEIPCEGGVLRMVTVKSPSLGGRGDLSLYIPRQANDRADVPVVILLHGVYGSHWAWALSGKAHTTLQSMIDSGSLPAMILAMPSDGLWGDGSGYAAHSGRDFEAWIAKEVPQAVSEVTGNSPHSPHFISGLSMGGFGALRIGAKYPERFRAFSGHSSITSTKDMPLFVEEPLDAFGPELHVVEQILENRERIGPFRFDCGTEDLLIEQNRRLARQLQAEGIDFSYQEFPGGHEWTYWEEHIAKSFEFFASVFS</sequence>
<evidence type="ECO:0000313" key="2">
    <source>
        <dbReference type="Proteomes" id="UP001597375"/>
    </source>
</evidence>
<dbReference type="GO" id="GO:0016787">
    <property type="term" value="F:hydrolase activity"/>
    <property type="evidence" value="ECO:0007669"/>
    <property type="project" value="UniProtKB-KW"/>
</dbReference>
<dbReference type="InterPro" id="IPR050583">
    <property type="entry name" value="Mycobacterial_A85_antigen"/>
</dbReference>
<name>A0ABW5DA02_9BACT</name>
<dbReference type="PANTHER" id="PTHR48098:SF1">
    <property type="entry name" value="DIACYLGLYCEROL ACYLTRANSFERASE_MYCOLYLTRANSFERASE AG85A"/>
    <property type="match status" value="1"/>
</dbReference>
<dbReference type="Pfam" id="PF00756">
    <property type="entry name" value="Esterase"/>
    <property type="match status" value="1"/>
</dbReference>
<proteinExistence type="predicted"/>
<keyword evidence="1" id="KW-0378">Hydrolase</keyword>
<dbReference type="PANTHER" id="PTHR48098">
    <property type="entry name" value="ENTEROCHELIN ESTERASE-RELATED"/>
    <property type="match status" value="1"/>
</dbReference>
<dbReference type="Gene3D" id="3.40.50.1820">
    <property type="entry name" value="alpha/beta hydrolase"/>
    <property type="match status" value="1"/>
</dbReference>
<reference evidence="2" key="1">
    <citation type="journal article" date="2019" name="Int. J. Syst. Evol. Microbiol.">
        <title>The Global Catalogue of Microorganisms (GCM) 10K type strain sequencing project: providing services to taxonomists for standard genome sequencing and annotation.</title>
        <authorList>
            <consortium name="The Broad Institute Genomics Platform"/>
            <consortium name="The Broad Institute Genome Sequencing Center for Infectious Disease"/>
            <person name="Wu L."/>
            <person name="Ma J."/>
        </authorList>
    </citation>
    <scope>NUCLEOTIDE SEQUENCE [LARGE SCALE GENOMIC DNA]</scope>
    <source>
        <strain evidence="2">CGMCC 4.7106</strain>
    </source>
</reference>
<accession>A0ABW5DA02</accession>
<protein>
    <submittedName>
        <fullName evidence="1">Alpha/beta hydrolase</fullName>
    </submittedName>
</protein>
<dbReference type="EMBL" id="JBHUIT010000026">
    <property type="protein sequence ID" value="MFD2257334.1"/>
    <property type="molecule type" value="Genomic_DNA"/>
</dbReference>
<gene>
    <name evidence="1" type="ORF">ACFSSA_11665</name>
</gene>
<dbReference type="Proteomes" id="UP001597375">
    <property type="component" value="Unassembled WGS sequence"/>
</dbReference>
<organism evidence="1 2">
    <name type="scientific">Luteolibacter algae</name>
    <dbReference type="NCBI Taxonomy" id="454151"/>
    <lineage>
        <taxon>Bacteria</taxon>
        <taxon>Pseudomonadati</taxon>
        <taxon>Verrucomicrobiota</taxon>
        <taxon>Verrucomicrobiia</taxon>
        <taxon>Verrucomicrobiales</taxon>
        <taxon>Verrucomicrobiaceae</taxon>
        <taxon>Luteolibacter</taxon>
    </lineage>
</organism>